<keyword evidence="1" id="KW-0472">Membrane</keyword>
<accession>A0AAT9FH85</accession>
<protein>
    <submittedName>
        <fullName evidence="2">Uncharacterized protein</fullName>
    </submittedName>
</protein>
<evidence type="ECO:0000256" key="1">
    <source>
        <dbReference type="SAM" id="Phobius"/>
    </source>
</evidence>
<dbReference type="EMBL" id="AP026866">
    <property type="protein sequence ID" value="BDS05340.1"/>
    <property type="molecule type" value="Genomic_DNA"/>
</dbReference>
<evidence type="ECO:0000313" key="2">
    <source>
        <dbReference type="EMBL" id="BDS05340.1"/>
    </source>
</evidence>
<keyword evidence="1" id="KW-0812">Transmembrane</keyword>
<sequence length="138" mass="15039">MSALKKVGAVSGVFSLWLGLITGAGMLLLAVLLLKLLPTLRSESEIVYKDHVENGSIHQVNFEAAWFAHNVAVEMARYGLPVIGLIAVLLLELGSVNAKRMEKNGRKHPLISVKTAVVLPYFMIVLVFVACLIVWSSI</sequence>
<gene>
    <name evidence="2" type="ORF">NT6N_03800</name>
</gene>
<name>A0AAT9FH85_9BACT</name>
<dbReference type="KEGG" id="osu:NT6N_03800"/>
<feature type="transmembrane region" description="Helical" evidence="1">
    <location>
        <begin position="78"/>
        <end position="96"/>
    </location>
</feature>
<dbReference type="AlphaFoldDB" id="A0AAT9FH85"/>
<organism evidence="2">
    <name type="scientific">Oceaniferula spumae</name>
    <dbReference type="NCBI Taxonomy" id="2979115"/>
    <lineage>
        <taxon>Bacteria</taxon>
        <taxon>Pseudomonadati</taxon>
        <taxon>Verrucomicrobiota</taxon>
        <taxon>Verrucomicrobiia</taxon>
        <taxon>Verrucomicrobiales</taxon>
        <taxon>Verrucomicrobiaceae</taxon>
        <taxon>Oceaniferula</taxon>
    </lineage>
</organism>
<feature type="transmembrane region" description="Helical" evidence="1">
    <location>
        <begin position="117"/>
        <end position="135"/>
    </location>
</feature>
<proteinExistence type="predicted"/>
<keyword evidence="1" id="KW-1133">Transmembrane helix</keyword>
<feature type="transmembrane region" description="Helical" evidence="1">
    <location>
        <begin position="12"/>
        <end position="34"/>
    </location>
</feature>
<reference evidence="2" key="1">
    <citation type="submission" date="2024-07" db="EMBL/GenBank/DDBJ databases">
        <title>Complete genome sequence of Verrucomicrobiaceae bacterium NT6N.</title>
        <authorList>
            <person name="Huang C."/>
            <person name="Takami H."/>
            <person name="Hamasaki K."/>
        </authorList>
    </citation>
    <scope>NUCLEOTIDE SEQUENCE</scope>
    <source>
        <strain evidence="2">NT6N</strain>
    </source>
</reference>